<accession>A0A5B9FV79</accession>
<keyword evidence="2" id="KW-1185">Reference proteome</keyword>
<organism evidence="1 2">
    <name type="scientific">Flavobacterium alkalisoli</name>
    <dbReference type="NCBI Taxonomy" id="2602769"/>
    <lineage>
        <taxon>Bacteria</taxon>
        <taxon>Pseudomonadati</taxon>
        <taxon>Bacteroidota</taxon>
        <taxon>Flavobacteriia</taxon>
        <taxon>Flavobacteriales</taxon>
        <taxon>Flavobacteriaceae</taxon>
        <taxon>Flavobacterium</taxon>
    </lineage>
</organism>
<sequence length="73" mass="8578">MSTPNTTEKMSGEVTLTFEVKAGNVFDLQKKKKILQDFSRLDMEDQERIEQIMINPKAREALKKNWKLLKSMF</sequence>
<dbReference type="AlphaFoldDB" id="A0A5B9FV79"/>
<dbReference type="Proteomes" id="UP000321222">
    <property type="component" value="Chromosome"/>
</dbReference>
<dbReference type="EMBL" id="CP042831">
    <property type="protein sequence ID" value="QEE49608.1"/>
    <property type="molecule type" value="Genomic_DNA"/>
</dbReference>
<dbReference type="OrthoDB" id="1375033at2"/>
<evidence type="ECO:0000313" key="2">
    <source>
        <dbReference type="Proteomes" id="UP000321222"/>
    </source>
</evidence>
<protein>
    <submittedName>
        <fullName evidence="1">Uncharacterized protein</fullName>
    </submittedName>
</protein>
<reference evidence="1 2" key="1">
    <citation type="submission" date="2019-08" db="EMBL/GenBank/DDBJ databases">
        <title>Flavobacterium alkalisoli sp. nov., isolated from rhizosphere soil of Suaeda salsa.</title>
        <authorList>
            <person name="Sun J.-Q."/>
            <person name="Xu L."/>
        </authorList>
    </citation>
    <scope>NUCLEOTIDE SEQUENCE [LARGE SCALE GENOMIC DNA]</scope>
    <source>
        <strain evidence="1 2">XS-5</strain>
    </source>
</reference>
<dbReference type="RefSeq" id="WP_147583116.1">
    <property type="nucleotide sequence ID" value="NZ_CP042831.1"/>
</dbReference>
<name>A0A5B9FV79_9FLAO</name>
<dbReference type="KEGG" id="fak:FUA48_08440"/>
<gene>
    <name evidence="1" type="ORF">FUA48_08440</name>
</gene>
<proteinExistence type="predicted"/>
<evidence type="ECO:0000313" key="1">
    <source>
        <dbReference type="EMBL" id="QEE49608.1"/>
    </source>
</evidence>